<evidence type="ECO:0000313" key="7">
    <source>
        <dbReference type="EMBL" id="RVW74299.1"/>
    </source>
</evidence>
<sequence length="198" mass="22653">MRPILMKGHERPLTFLKYNRDGDLLFSCAKDHTPTVWFADNGERLGTYRGHNGAVWTCDVSRDSMRLITGSADQTVKLWNVETGAQLFTFNFDSPARSVDFSVGDKLAVITTDPFMELTSAIHVKRIARDPSQRNFYLLFCYFSPRMRQMFLNMTFSPWRDVGFTWYSCGFCVVPLASEVSTLNLIVLKFTKDETDAS</sequence>
<evidence type="ECO:0000313" key="8">
    <source>
        <dbReference type="Proteomes" id="UP000288805"/>
    </source>
</evidence>
<name>A0A438GQ07_VITVI</name>
<dbReference type="PROSITE" id="PS50294">
    <property type="entry name" value="WD_REPEATS_REGION"/>
    <property type="match status" value="2"/>
</dbReference>
<feature type="repeat" description="WD" evidence="5">
    <location>
        <begin position="48"/>
        <end position="89"/>
    </location>
</feature>
<proteinExistence type="inferred from homology"/>
<keyword evidence="7" id="KW-0396">Initiation factor</keyword>
<dbReference type="SUPFAM" id="SSF50978">
    <property type="entry name" value="WD40 repeat-like"/>
    <property type="match status" value="1"/>
</dbReference>
<keyword evidence="1 5" id="KW-0853">WD repeat</keyword>
<accession>A0A438GQ07</accession>
<dbReference type="EMBL" id="QGNW01000372">
    <property type="protein sequence ID" value="RVW74299.1"/>
    <property type="molecule type" value="Genomic_DNA"/>
</dbReference>
<dbReference type="Gene3D" id="2.130.10.10">
    <property type="entry name" value="YVTN repeat-like/Quinoprotein amine dehydrogenase"/>
    <property type="match status" value="1"/>
</dbReference>
<dbReference type="InterPro" id="IPR019775">
    <property type="entry name" value="WD40_repeat_CS"/>
</dbReference>
<dbReference type="PANTHER" id="PTHR19877:SF1">
    <property type="entry name" value="EUKARYOTIC TRANSLATION INITIATION FACTOR 3 SUBUNIT I"/>
    <property type="match status" value="1"/>
</dbReference>
<dbReference type="GO" id="GO:0003743">
    <property type="term" value="F:translation initiation factor activity"/>
    <property type="evidence" value="ECO:0007669"/>
    <property type="project" value="UniProtKB-KW"/>
</dbReference>
<dbReference type="AlphaFoldDB" id="A0A438GQ07"/>
<dbReference type="Pfam" id="PF00400">
    <property type="entry name" value="WD40"/>
    <property type="match status" value="2"/>
</dbReference>
<dbReference type="SMART" id="SM00320">
    <property type="entry name" value="WD40"/>
    <property type="match status" value="2"/>
</dbReference>
<dbReference type="InterPro" id="IPR015943">
    <property type="entry name" value="WD40/YVTN_repeat-like_dom_sf"/>
</dbReference>
<gene>
    <name evidence="7" type="primary">TIF3I1_1</name>
    <name evidence="6" type="synonym">TIF3I1_0</name>
    <name evidence="7" type="ORF">CK203_053275</name>
    <name evidence="6" type="ORF">CK203_103602</name>
</gene>
<evidence type="ECO:0000256" key="2">
    <source>
        <dbReference type="ARBA" id="ARBA00022737"/>
    </source>
</evidence>
<organism evidence="7 8">
    <name type="scientific">Vitis vinifera</name>
    <name type="common">Grape</name>
    <dbReference type="NCBI Taxonomy" id="29760"/>
    <lineage>
        <taxon>Eukaryota</taxon>
        <taxon>Viridiplantae</taxon>
        <taxon>Streptophyta</taxon>
        <taxon>Embryophyta</taxon>
        <taxon>Tracheophyta</taxon>
        <taxon>Spermatophyta</taxon>
        <taxon>Magnoliopsida</taxon>
        <taxon>eudicotyledons</taxon>
        <taxon>Gunneridae</taxon>
        <taxon>Pentapetalae</taxon>
        <taxon>rosids</taxon>
        <taxon>Vitales</taxon>
        <taxon>Vitaceae</taxon>
        <taxon>Viteae</taxon>
        <taxon>Vitis</taxon>
    </lineage>
</organism>
<evidence type="ECO:0000313" key="6">
    <source>
        <dbReference type="EMBL" id="RVW27597.1"/>
    </source>
</evidence>
<protein>
    <recommendedName>
        <fullName evidence="4">Serine-threonine kinase receptor-associated protein</fullName>
    </recommendedName>
</protein>
<dbReference type="Proteomes" id="UP000288805">
    <property type="component" value="Unassembled WGS sequence"/>
</dbReference>
<comment type="similarity">
    <text evidence="3">Belongs to the WD repeat STRAP family.</text>
</comment>
<feature type="repeat" description="WD" evidence="5">
    <location>
        <begin position="6"/>
        <end position="47"/>
    </location>
</feature>
<reference evidence="7 8" key="1">
    <citation type="journal article" date="2018" name="PLoS Genet.">
        <title>Population sequencing reveals clonal diversity and ancestral inbreeding in the grapevine cultivar Chardonnay.</title>
        <authorList>
            <person name="Roach M.J."/>
            <person name="Johnson D.L."/>
            <person name="Bohlmann J."/>
            <person name="van Vuuren H.J."/>
            <person name="Jones S.J."/>
            <person name="Pretorius I.S."/>
            <person name="Schmidt S.A."/>
            <person name="Borneman A.R."/>
        </authorList>
    </citation>
    <scope>NUCLEOTIDE SEQUENCE [LARGE SCALE GENOMIC DNA]</scope>
    <source>
        <strain evidence="8">cv. Chardonnay</strain>
        <strain evidence="7">I10V1</strain>
        <tissue evidence="7">Leaf</tissue>
    </source>
</reference>
<dbReference type="EMBL" id="QGNW01001947">
    <property type="protein sequence ID" value="RVW27597.1"/>
    <property type="molecule type" value="Genomic_DNA"/>
</dbReference>
<dbReference type="InterPro" id="IPR036322">
    <property type="entry name" value="WD40_repeat_dom_sf"/>
</dbReference>
<dbReference type="PROSITE" id="PS50082">
    <property type="entry name" value="WD_REPEATS_2"/>
    <property type="match status" value="2"/>
</dbReference>
<dbReference type="PANTHER" id="PTHR19877">
    <property type="entry name" value="EUKARYOTIC TRANSLATION INITIATION FACTOR 3 SUBUNIT I"/>
    <property type="match status" value="1"/>
</dbReference>
<evidence type="ECO:0000256" key="4">
    <source>
        <dbReference type="ARBA" id="ARBA00040390"/>
    </source>
</evidence>
<dbReference type="InterPro" id="IPR001680">
    <property type="entry name" value="WD40_rpt"/>
</dbReference>
<evidence type="ECO:0000256" key="5">
    <source>
        <dbReference type="PROSITE-ProRule" id="PRU00221"/>
    </source>
</evidence>
<keyword evidence="7" id="KW-0648">Protein biosynthesis</keyword>
<comment type="caution">
    <text evidence="7">The sequence shown here is derived from an EMBL/GenBank/DDBJ whole genome shotgun (WGS) entry which is preliminary data.</text>
</comment>
<evidence type="ECO:0000256" key="3">
    <source>
        <dbReference type="ARBA" id="ARBA00038394"/>
    </source>
</evidence>
<keyword evidence="2" id="KW-0677">Repeat</keyword>
<evidence type="ECO:0000256" key="1">
    <source>
        <dbReference type="ARBA" id="ARBA00022574"/>
    </source>
</evidence>
<dbReference type="PROSITE" id="PS00678">
    <property type="entry name" value="WD_REPEATS_1"/>
    <property type="match status" value="1"/>
</dbReference>